<proteinExistence type="predicted"/>
<gene>
    <name evidence="2" type="ORF">WJM97_16165</name>
</gene>
<dbReference type="RefSeq" id="WP_353929825.1">
    <property type="nucleotide sequence ID" value="NZ_CP150886.1"/>
</dbReference>
<feature type="transmembrane region" description="Helical" evidence="1">
    <location>
        <begin position="399"/>
        <end position="421"/>
    </location>
</feature>
<evidence type="ECO:0000313" key="3">
    <source>
        <dbReference type="Proteomes" id="UP001483337"/>
    </source>
</evidence>
<sequence length="606" mass="68958">MMLNFIDRVGEWNPQLFRELKGRLKPLNVLLAVASSFLLQLVVFLYQLGQYPSEKYSLRGSYCNLWPALQQQETQLYQRQSQLTQQLSNYQRIKLSDQNIIPNLEAQIKDIDIKISELQTHLFKNLCPPNEINFQLWWRDHWEYIFIAFSVIFIFTLLVAGTYLLISDLAKEENKGTLNFLRLSPQSETSILTGKMLGVPSLIYLFVLTAIPLHFWAGKSANIASSYILGYYAILIGCCGFFYSAALLYGLVSRSFSSFQPWLGSGGVLLFLFMTMIIASNSPHHNDFNTPLAWFRFFSPWDISNYLFPNLFNRYRDSSLEQIQFFYLPIGKNVASLIGFYLLNYGICAYGVWAVIKRCFRNHQTTILSKTQSYVFMAFTQVMFLGFIMQKLDGRKGEIFAALIIINAALMLSLIFVISPIRQNIQDWARYRHQNQPKQPVWQDLVSGEKSPAILSVAVNLVIAATPLIIWVAIFPKDLSINNGEQGKALLALALSVAVMLIYASIAQLMLLMKNPKRYLWAVGSVATSVFLPLIVFSVLKIQPHQNPTPWLFSTVPWAAVEEATLGTMFMALLADLTVIALLNWRFNKQVQVLGESATKALLASR</sequence>
<feature type="transmembrane region" description="Helical" evidence="1">
    <location>
        <begin position="519"/>
        <end position="544"/>
    </location>
</feature>
<evidence type="ECO:0000313" key="2">
    <source>
        <dbReference type="EMBL" id="WZB86911.1"/>
    </source>
</evidence>
<keyword evidence="1" id="KW-1133">Transmembrane helix</keyword>
<feature type="transmembrane region" description="Helical" evidence="1">
    <location>
        <begin position="374"/>
        <end position="393"/>
    </location>
</feature>
<accession>A0ABZ2UPL6</accession>
<dbReference type="Proteomes" id="UP001483337">
    <property type="component" value="Chromosome"/>
</dbReference>
<feature type="transmembrane region" description="Helical" evidence="1">
    <location>
        <begin position="144"/>
        <end position="166"/>
    </location>
</feature>
<feature type="transmembrane region" description="Helical" evidence="1">
    <location>
        <begin position="564"/>
        <end position="585"/>
    </location>
</feature>
<protein>
    <submittedName>
        <fullName evidence="2">ABC transporter permease subunit</fullName>
    </submittedName>
</protein>
<reference evidence="2 3" key="1">
    <citation type="submission" date="2024-04" db="EMBL/GenBank/DDBJ databases">
        <title>Okeanomitos corallinicola gen. &amp; sp. nov. (Nostocales, Cyanobacteria), a new toxic marine heterocyst-forming cyanobacterium from a coral reef.</title>
        <authorList>
            <person name="Li H."/>
            <person name="Li R."/>
            <person name="Kang J."/>
            <person name="Hii K.S."/>
            <person name="Mohamed H.F."/>
            <person name="Xu X."/>
            <person name="Luo Z."/>
        </authorList>
    </citation>
    <scope>NUCLEOTIDE SEQUENCE [LARGE SCALE GENOMIC DNA]</scope>
    <source>
        <strain evidence="2 3">TIOX110</strain>
    </source>
</reference>
<feature type="transmembrane region" description="Helical" evidence="1">
    <location>
        <begin position="489"/>
        <end position="512"/>
    </location>
</feature>
<keyword evidence="3" id="KW-1185">Reference proteome</keyword>
<dbReference type="Pfam" id="PF12679">
    <property type="entry name" value="ABC2_membrane_2"/>
    <property type="match status" value="1"/>
</dbReference>
<keyword evidence="1" id="KW-0812">Transmembrane</keyword>
<dbReference type="EMBL" id="CP150886">
    <property type="protein sequence ID" value="WZB86911.1"/>
    <property type="molecule type" value="Genomic_DNA"/>
</dbReference>
<feature type="transmembrane region" description="Helical" evidence="1">
    <location>
        <begin position="259"/>
        <end position="279"/>
    </location>
</feature>
<keyword evidence="1" id="KW-0472">Membrane</keyword>
<feature type="transmembrane region" description="Helical" evidence="1">
    <location>
        <begin position="334"/>
        <end position="353"/>
    </location>
</feature>
<feature type="transmembrane region" description="Helical" evidence="1">
    <location>
        <begin position="197"/>
        <end position="217"/>
    </location>
</feature>
<feature type="transmembrane region" description="Helical" evidence="1">
    <location>
        <begin position="27"/>
        <end position="48"/>
    </location>
</feature>
<organism evidence="2 3">
    <name type="scientific">Okeanomitos corallinicola TIOX110</name>
    <dbReference type="NCBI Taxonomy" id="3133117"/>
    <lineage>
        <taxon>Bacteria</taxon>
        <taxon>Bacillati</taxon>
        <taxon>Cyanobacteriota</taxon>
        <taxon>Cyanophyceae</taxon>
        <taxon>Nostocales</taxon>
        <taxon>Aphanizomenonaceae</taxon>
        <taxon>Okeanomitos</taxon>
    </lineage>
</organism>
<feature type="transmembrane region" description="Helical" evidence="1">
    <location>
        <begin position="453"/>
        <end position="474"/>
    </location>
</feature>
<feature type="transmembrane region" description="Helical" evidence="1">
    <location>
        <begin position="229"/>
        <end position="252"/>
    </location>
</feature>
<evidence type="ECO:0000256" key="1">
    <source>
        <dbReference type="SAM" id="Phobius"/>
    </source>
</evidence>
<name>A0ABZ2UPL6_9CYAN</name>